<evidence type="ECO:0000313" key="2">
    <source>
        <dbReference type="Proteomes" id="UP001141806"/>
    </source>
</evidence>
<dbReference type="Proteomes" id="UP001141806">
    <property type="component" value="Unassembled WGS sequence"/>
</dbReference>
<proteinExistence type="predicted"/>
<keyword evidence="2" id="KW-1185">Reference proteome</keyword>
<gene>
    <name evidence="1" type="ORF">NE237_005718</name>
</gene>
<dbReference type="PANTHER" id="PTHR14614:SF109">
    <property type="entry name" value="RIBOSOMAL LYSINE N-METHYLTRANSFERASE 5"/>
    <property type="match status" value="1"/>
</dbReference>
<evidence type="ECO:0000313" key="1">
    <source>
        <dbReference type="EMBL" id="KAJ4972544.1"/>
    </source>
</evidence>
<protein>
    <submittedName>
        <fullName evidence="1">Uncharacterized protein</fullName>
    </submittedName>
</protein>
<dbReference type="AlphaFoldDB" id="A0A9Q0KL83"/>
<name>A0A9Q0KL83_9MAGN</name>
<dbReference type="PANTHER" id="PTHR14614">
    <property type="entry name" value="HEPATOCELLULAR CARCINOMA-ASSOCIATED ANTIGEN"/>
    <property type="match status" value="1"/>
</dbReference>
<dbReference type="InterPro" id="IPR029063">
    <property type="entry name" value="SAM-dependent_MTases_sf"/>
</dbReference>
<sequence>MCDMVDSGVCDGEEVESLETLIRIGSYGKPVRLVRDSDEEILLLWAIQQPTLSKQNAFVRQSSLKLELEACGHRLTISQSPSSMSTPGVTGAVMWDSGVILGKFLEHAVDSGRLVLKGKKVVELGAGCGLVGCVAALLGAEIILTDLPDRLRLLKKNIETNLIESNMRGSATVRELIWGDDLDSELTDPLPDYVLGSDVIYSEGAVTELLATLQKLCGIQTTIILAGELRNDVVLEYFLDAAMKEFIVGTENNHFWNGFMEGDFYCSGICRFVKGEPSQSIQRSPSKHTLLPFLYLPFCGRT</sequence>
<dbReference type="SUPFAM" id="SSF53335">
    <property type="entry name" value="S-adenosyl-L-methionine-dependent methyltransferases"/>
    <property type="match status" value="1"/>
</dbReference>
<accession>A0A9Q0KL83</accession>
<reference evidence="1" key="1">
    <citation type="journal article" date="2023" name="Plant J.">
        <title>The genome of the king protea, Protea cynaroides.</title>
        <authorList>
            <person name="Chang J."/>
            <person name="Duong T.A."/>
            <person name="Schoeman C."/>
            <person name="Ma X."/>
            <person name="Roodt D."/>
            <person name="Barker N."/>
            <person name="Li Z."/>
            <person name="Van de Peer Y."/>
            <person name="Mizrachi E."/>
        </authorList>
    </citation>
    <scope>NUCLEOTIDE SEQUENCE</scope>
    <source>
        <tissue evidence="1">Young leaves</tissue>
    </source>
</reference>
<comment type="caution">
    <text evidence="1">The sequence shown here is derived from an EMBL/GenBank/DDBJ whole genome shotgun (WGS) entry which is preliminary data.</text>
</comment>
<dbReference type="InterPro" id="IPR019410">
    <property type="entry name" value="Methyltransf_16"/>
</dbReference>
<organism evidence="1 2">
    <name type="scientific">Protea cynaroides</name>
    <dbReference type="NCBI Taxonomy" id="273540"/>
    <lineage>
        <taxon>Eukaryota</taxon>
        <taxon>Viridiplantae</taxon>
        <taxon>Streptophyta</taxon>
        <taxon>Embryophyta</taxon>
        <taxon>Tracheophyta</taxon>
        <taxon>Spermatophyta</taxon>
        <taxon>Magnoliopsida</taxon>
        <taxon>Proteales</taxon>
        <taxon>Proteaceae</taxon>
        <taxon>Protea</taxon>
    </lineage>
</organism>
<dbReference type="OrthoDB" id="413520at2759"/>
<dbReference type="Gene3D" id="3.40.50.150">
    <property type="entry name" value="Vaccinia Virus protein VP39"/>
    <property type="match status" value="1"/>
</dbReference>
<dbReference type="Pfam" id="PF10294">
    <property type="entry name" value="Methyltransf_16"/>
    <property type="match status" value="1"/>
</dbReference>
<dbReference type="EMBL" id="JAMYWD010000004">
    <property type="protein sequence ID" value="KAJ4972544.1"/>
    <property type="molecule type" value="Genomic_DNA"/>
</dbReference>